<dbReference type="SUPFAM" id="SSF50630">
    <property type="entry name" value="Acid proteases"/>
    <property type="match status" value="1"/>
</dbReference>
<protein>
    <recommendedName>
        <fullName evidence="1">RNA-directed DNA polymerase</fullName>
        <ecNumber evidence="1">2.7.7.49</ecNumber>
    </recommendedName>
</protein>
<dbReference type="InterPro" id="IPR001584">
    <property type="entry name" value="Integrase_cat-core"/>
</dbReference>
<dbReference type="InterPro" id="IPR012337">
    <property type="entry name" value="RNaseH-like_sf"/>
</dbReference>
<keyword evidence="7" id="KW-0695">RNA-directed DNA polymerase</keyword>
<dbReference type="InterPro" id="IPR043128">
    <property type="entry name" value="Rev_trsase/Diguanyl_cyclase"/>
</dbReference>
<dbReference type="Gene3D" id="3.30.70.270">
    <property type="match status" value="2"/>
</dbReference>
<keyword evidence="8" id="KW-0511">Multifunctional enzyme</keyword>
<dbReference type="Gene3D" id="2.40.70.10">
    <property type="entry name" value="Acid Proteases"/>
    <property type="match status" value="1"/>
</dbReference>
<feature type="domain" description="Reverse transcriptase" evidence="11">
    <location>
        <begin position="525"/>
        <end position="703"/>
    </location>
</feature>
<keyword evidence="13" id="KW-1185">Reference proteome</keyword>
<dbReference type="FunFam" id="1.10.340.70:FF:000003">
    <property type="entry name" value="Protein CBG25708"/>
    <property type="match status" value="1"/>
</dbReference>
<feature type="region of interest" description="Disordered" evidence="9">
    <location>
        <begin position="296"/>
        <end position="331"/>
    </location>
</feature>
<reference evidence="14" key="1">
    <citation type="submission" date="2020-12" db="UniProtKB">
        <authorList>
            <consortium name="WormBaseParasite"/>
        </authorList>
    </citation>
    <scope>IDENTIFICATION</scope>
    <source>
        <strain evidence="14">MHco3</strain>
    </source>
</reference>
<dbReference type="Gene3D" id="1.10.340.70">
    <property type="match status" value="1"/>
</dbReference>
<evidence type="ECO:0000313" key="13">
    <source>
        <dbReference type="Proteomes" id="UP000025227"/>
    </source>
</evidence>
<dbReference type="Pfam" id="PF23309">
    <property type="entry name" value="DUF7083"/>
    <property type="match status" value="1"/>
</dbReference>
<dbReference type="GO" id="GO:0015074">
    <property type="term" value="P:DNA integration"/>
    <property type="evidence" value="ECO:0007669"/>
    <property type="project" value="InterPro"/>
</dbReference>
<proteinExistence type="predicted"/>
<dbReference type="Pfam" id="PF00078">
    <property type="entry name" value="RVT_1"/>
    <property type="match status" value="1"/>
</dbReference>
<evidence type="ECO:0000256" key="8">
    <source>
        <dbReference type="ARBA" id="ARBA00023268"/>
    </source>
</evidence>
<dbReference type="GO" id="GO:0006508">
    <property type="term" value="P:proteolysis"/>
    <property type="evidence" value="ECO:0007669"/>
    <property type="project" value="InterPro"/>
</dbReference>
<dbReference type="Pfam" id="PF17919">
    <property type="entry name" value="RT_RNaseH_2"/>
    <property type="match status" value="1"/>
</dbReference>
<evidence type="ECO:0000256" key="1">
    <source>
        <dbReference type="ARBA" id="ARBA00012493"/>
    </source>
</evidence>
<dbReference type="InterPro" id="IPR021109">
    <property type="entry name" value="Peptidase_aspartic_dom_sf"/>
</dbReference>
<dbReference type="Pfam" id="PF00665">
    <property type="entry name" value="rve"/>
    <property type="match status" value="1"/>
</dbReference>
<dbReference type="SUPFAM" id="SSF56672">
    <property type="entry name" value="DNA/RNA polymerases"/>
    <property type="match status" value="1"/>
</dbReference>
<dbReference type="GO" id="GO:0003964">
    <property type="term" value="F:RNA-directed DNA polymerase activity"/>
    <property type="evidence" value="ECO:0007669"/>
    <property type="project" value="UniProtKB-KW"/>
</dbReference>
<evidence type="ECO:0000256" key="5">
    <source>
        <dbReference type="ARBA" id="ARBA00022759"/>
    </source>
</evidence>
<name>A0A7I4YT71_HAECO</name>
<feature type="compositionally biased region" description="Polar residues" evidence="9">
    <location>
        <begin position="1"/>
        <end position="20"/>
    </location>
</feature>
<dbReference type="WBParaSite" id="HCON_00137360-00001">
    <property type="protein sequence ID" value="HCON_00137360-00001"/>
    <property type="gene ID" value="HCON_00137360"/>
</dbReference>
<evidence type="ECO:0000259" key="10">
    <source>
        <dbReference type="PROSITE" id="PS50175"/>
    </source>
</evidence>
<evidence type="ECO:0000259" key="12">
    <source>
        <dbReference type="PROSITE" id="PS50994"/>
    </source>
</evidence>
<dbReference type="CDD" id="cd01647">
    <property type="entry name" value="RT_LTR"/>
    <property type="match status" value="1"/>
</dbReference>
<organism evidence="13 14">
    <name type="scientific">Haemonchus contortus</name>
    <name type="common">Barber pole worm</name>
    <dbReference type="NCBI Taxonomy" id="6289"/>
    <lineage>
        <taxon>Eukaryota</taxon>
        <taxon>Metazoa</taxon>
        <taxon>Ecdysozoa</taxon>
        <taxon>Nematoda</taxon>
        <taxon>Chromadorea</taxon>
        <taxon>Rhabditida</taxon>
        <taxon>Rhabditina</taxon>
        <taxon>Rhabditomorpha</taxon>
        <taxon>Strongyloidea</taxon>
        <taxon>Trichostrongylidae</taxon>
        <taxon>Haemonchus</taxon>
    </lineage>
</organism>
<feature type="domain" description="Peptidase A2" evidence="10">
    <location>
        <begin position="355"/>
        <end position="393"/>
    </location>
</feature>
<evidence type="ECO:0000259" key="11">
    <source>
        <dbReference type="PROSITE" id="PS50878"/>
    </source>
</evidence>
<feature type="domain" description="Integrase catalytic" evidence="12">
    <location>
        <begin position="1080"/>
        <end position="1233"/>
    </location>
</feature>
<dbReference type="PROSITE" id="PS50994">
    <property type="entry name" value="INTEGRASE"/>
    <property type="match status" value="1"/>
</dbReference>
<feature type="region of interest" description="Disordered" evidence="9">
    <location>
        <begin position="1"/>
        <end position="24"/>
    </location>
</feature>
<dbReference type="CDD" id="cd09274">
    <property type="entry name" value="RNase_HI_RT_Ty3"/>
    <property type="match status" value="1"/>
</dbReference>
<dbReference type="InterPro" id="IPR055510">
    <property type="entry name" value="DUF7083"/>
</dbReference>
<keyword evidence="4" id="KW-0540">Nuclease</keyword>
<dbReference type="InterPro" id="IPR041588">
    <property type="entry name" value="Integrase_H2C2"/>
</dbReference>
<dbReference type="Gene3D" id="3.30.420.10">
    <property type="entry name" value="Ribonuclease H-like superfamily/Ribonuclease H"/>
    <property type="match status" value="1"/>
</dbReference>
<dbReference type="FunFam" id="3.10.20.370:FF:000001">
    <property type="entry name" value="Retrovirus-related Pol polyprotein from transposon 17.6-like protein"/>
    <property type="match status" value="1"/>
</dbReference>
<keyword evidence="6" id="KW-0378">Hydrolase</keyword>
<dbReference type="Pfam" id="PF17921">
    <property type="entry name" value="Integrase_H2C2"/>
    <property type="match status" value="1"/>
</dbReference>
<dbReference type="GO" id="GO:0004190">
    <property type="term" value="F:aspartic-type endopeptidase activity"/>
    <property type="evidence" value="ECO:0007669"/>
    <property type="project" value="InterPro"/>
</dbReference>
<feature type="compositionally biased region" description="Polar residues" evidence="9">
    <location>
        <begin position="306"/>
        <end position="316"/>
    </location>
</feature>
<dbReference type="OMA" id="LLMKNHF"/>
<dbReference type="InterPro" id="IPR043502">
    <property type="entry name" value="DNA/RNA_pol_sf"/>
</dbReference>
<feature type="region of interest" description="Disordered" evidence="9">
    <location>
        <begin position="1367"/>
        <end position="1411"/>
    </location>
</feature>
<dbReference type="SUPFAM" id="SSF53098">
    <property type="entry name" value="Ribonuclease H-like"/>
    <property type="match status" value="1"/>
</dbReference>
<dbReference type="FunFam" id="3.30.70.270:FF:000020">
    <property type="entry name" value="Transposon Tf2-6 polyprotein-like Protein"/>
    <property type="match status" value="1"/>
</dbReference>
<keyword evidence="2" id="KW-0808">Transferase</keyword>
<evidence type="ECO:0000256" key="9">
    <source>
        <dbReference type="SAM" id="MobiDB-lite"/>
    </source>
</evidence>
<dbReference type="FunFam" id="3.30.420.10:FF:000131">
    <property type="entry name" value="Protein CBG26278"/>
    <property type="match status" value="1"/>
</dbReference>
<dbReference type="Pfam" id="PF13975">
    <property type="entry name" value="gag-asp_proteas"/>
    <property type="match status" value="1"/>
</dbReference>
<keyword evidence="5" id="KW-0255">Endonuclease</keyword>
<dbReference type="GO" id="GO:0042575">
    <property type="term" value="C:DNA polymerase complex"/>
    <property type="evidence" value="ECO:0007669"/>
    <property type="project" value="UniProtKB-ARBA"/>
</dbReference>
<accession>A0A7I4YT71</accession>
<evidence type="ECO:0000256" key="3">
    <source>
        <dbReference type="ARBA" id="ARBA00022695"/>
    </source>
</evidence>
<dbReference type="Proteomes" id="UP000025227">
    <property type="component" value="Unplaced"/>
</dbReference>
<dbReference type="GO" id="GO:0003676">
    <property type="term" value="F:nucleic acid binding"/>
    <property type="evidence" value="ECO:0007669"/>
    <property type="project" value="InterPro"/>
</dbReference>
<dbReference type="InterPro" id="IPR001995">
    <property type="entry name" value="Peptidase_A2_cat"/>
</dbReference>
<dbReference type="PANTHER" id="PTHR37984:SF5">
    <property type="entry name" value="PROTEIN NYNRIN-LIKE"/>
    <property type="match status" value="1"/>
</dbReference>
<dbReference type="InterPro" id="IPR050951">
    <property type="entry name" value="Retrovirus_Pol_polyprotein"/>
</dbReference>
<dbReference type="InterPro" id="IPR041577">
    <property type="entry name" value="RT_RNaseH_2"/>
</dbReference>
<dbReference type="PROSITE" id="PS50878">
    <property type="entry name" value="RT_POL"/>
    <property type="match status" value="1"/>
</dbReference>
<dbReference type="OrthoDB" id="6220944at2759"/>
<keyword evidence="3" id="KW-0548">Nucleotidyltransferase</keyword>
<evidence type="ECO:0000313" key="14">
    <source>
        <dbReference type="WBParaSite" id="HCON_00137360-00001"/>
    </source>
</evidence>
<dbReference type="InterPro" id="IPR000477">
    <property type="entry name" value="RT_dom"/>
</dbReference>
<dbReference type="GO" id="GO:0004519">
    <property type="term" value="F:endonuclease activity"/>
    <property type="evidence" value="ECO:0007669"/>
    <property type="project" value="UniProtKB-KW"/>
</dbReference>
<evidence type="ECO:0000256" key="7">
    <source>
        <dbReference type="ARBA" id="ARBA00022918"/>
    </source>
</evidence>
<evidence type="ECO:0000256" key="6">
    <source>
        <dbReference type="ARBA" id="ARBA00022801"/>
    </source>
</evidence>
<dbReference type="Gene3D" id="3.10.10.10">
    <property type="entry name" value="HIV Type 1 Reverse Transcriptase, subunit A, domain 1"/>
    <property type="match status" value="1"/>
</dbReference>
<sequence length="1411" mass="159195">MASNKPSCSSRLPKDTTTGDQDNDFKDYAAIAGMPEEPAMKDLLQMMANQQKLLVDLLQKMATSTTAPQETLFDRISRRIEKFSYDADQDDHFDLWFNRHKDIFEVDCQGMEEAKKTRLLVAALDAASHTRFVRHILPKEPRDLNWTDTVETLKTLFGTKKSVFRRRFECFRMNFSPNEDIDNFVNLLKARALEANFKDIRKDTLECLALVFAFQAPELAVYRVRFLRKLDEDERTTVDDLAKEYHAWKSVKDDSKIVEAANSPEIRIVQKRKKLRLPTATKPRLPPSPCPICQQQHWKKDCPQNRRATSAAQESRTAPRRRAKQSSPRTWYQRAIGRTGDVQKYLEVHINGHPTRLQLDTGADVTIISRPTWMQLGSPRLQKTSDVFKGANGLPLPIHGEFDADFKVMDNQGKAHPGEGVCYVSDDNDLLGITWIEQISDFNSVLKRFNIQKVQTLDYDAIRDKTIAKLKRHFTDVFKPELGRCTKIKATLYLKPDAHPVFIKKRPVPYASLPLLNAEIDRLVAQNVISAVDHSQWAAPIVVVRKANGSIRLCADFSTGLNDALLLHRHPLPTAEDVFTKLNGGTVFSQIDFADAYLQVEVGDDSKELLTINTHRGLYRYNRLPFGVKSAPGIFQQIIDSMISGLNGVAAYLDDVIVTGRTLSEHNANLEALFSRISAYGFRVRADKCHFVITQLTYLGNVITAAGRRPDPKKIDAITQMPKPKDTAQVRSFLGLINYYGAFAPVMRQIRAPLDALLKKDTPFNWNPECDAAFERAKEVLASDLLLTHYNPDLPIVVAADASDYGIGAVISHRYPDGSEKAVYHASRSLSATEKNYGQIEKEGLALIYAVRKFHRYIYGRHFTLLTDHKPLLAIFGSKKGVPAYSANRLQRWRLTLRAYDFDIEYRSTTSFGQADALSRLIFAQSPPEEDVIIATIARDVNAIFRDSVNRLPVTAEDVARATAEDDCLRQVLDHVVHNNWPKKPSPIVANYAHLRNDLSTQQGCLLFGSRISIPLALQPTVMRALHEGHPGMNRMKALARSHVFWTKINDDLERLVRTCTACQETAKSPVKNTLCSWSRPDAPWSRIHIDFAGPIEGISYLVVVDAFSNWPEIIPMTSITSTATLRELRRLFAQFGLPQTIVSDNGTQFTSAEFQDFCRNNGIKHVRSPPFHPQSNGQAERFVDTFKRSIGKIRSKGPAVDALHTFLFTYRNTPCTASPDGRSPAENFIGRRLRSTLDLLKPSHSPEARPDIVMEMQFNRRHGAKPKTFEPKDLVFARDFRSGQPRWSPGHVLRRHGRTLYDVLVQGSIWKRHANQLRPRDSLGETIDLTNAFDMPFNPSPDSPSGTSSTLPLSLMASTAPLMTTTTTTTTTTAPPAPPAMAPRRSTRTRRPPDFLQIDPHAKSYQGRQS</sequence>
<dbReference type="InterPro" id="IPR036397">
    <property type="entry name" value="RNaseH_sf"/>
</dbReference>
<evidence type="ECO:0000256" key="4">
    <source>
        <dbReference type="ARBA" id="ARBA00022722"/>
    </source>
</evidence>
<dbReference type="PANTHER" id="PTHR37984">
    <property type="entry name" value="PROTEIN CBG26694"/>
    <property type="match status" value="1"/>
</dbReference>
<evidence type="ECO:0000256" key="2">
    <source>
        <dbReference type="ARBA" id="ARBA00022679"/>
    </source>
</evidence>
<dbReference type="EC" id="2.7.7.49" evidence="1"/>
<dbReference type="PROSITE" id="PS50175">
    <property type="entry name" value="ASP_PROT_RETROV"/>
    <property type="match status" value="1"/>
</dbReference>